<organism evidence="1 2">
    <name type="scientific">Artemisia annua</name>
    <name type="common">Sweet wormwood</name>
    <dbReference type="NCBI Taxonomy" id="35608"/>
    <lineage>
        <taxon>Eukaryota</taxon>
        <taxon>Viridiplantae</taxon>
        <taxon>Streptophyta</taxon>
        <taxon>Embryophyta</taxon>
        <taxon>Tracheophyta</taxon>
        <taxon>Spermatophyta</taxon>
        <taxon>Magnoliopsida</taxon>
        <taxon>eudicotyledons</taxon>
        <taxon>Gunneridae</taxon>
        <taxon>Pentapetalae</taxon>
        <taxon>asterids</taxon>
        <taxon>campanulids</taxon>
        <taxon>Asterales</taxon>
        <taxon>Asteraceae</taxon>
        <taxon>Asteroideae</taxon>
        <taxon>Anthemideae</taxon>
        <taxon>Artemisiinae</taxon>
        <taxon>Artemisia</taxon>
    </lineage>
</organism>
<evidence type="ECO:0000313" key="2">
    <source>
        <dbReference type="Proteomes" id="UP000245207"/>
    </source>
</evidence>
<reference evidence="1 2" key="1">
    <citation type="journal article" date="2018" name="Mol. Plant">
        <title>The genome of Artemisia annua provides insight into the evolution of Asteraceae family and artemisinin biosynthesis.</title>
        <authorList>
            <person name="Shen Q."/>
            <person name="Zhang L."/>
            <person name="Liao Z."/>
            <person name="Wang S."/>
            <person name="Yan T."/>
            <person name="Shi P."/>
            <person name="Liu M."/>
            <person name="Fu X."/>
            <person name="Pan Q."/>
            <person name="Wang Y."/>
            <person name="Lv Z."/>
            <person name="Lu X."/>
            <person name="Zhang F."/>
            <person name="Jiang W."/>
            <person name="Ma Y."/>
            <person name="Chen M."/>
            <person name="Hao X."/>
            <person name="Li L."/>
            <person name="Tang Y."/>
            <person name="Lv G."/>
            <person name="Zhou Y."/>
            <person name="Sun X."/>
            <person name="Brodelius P.E."/>
            <person name="Rose J.K.C."/>
            <person name="Tang K."/>
        </authorList>
    </citation>
    <scope>NUCLEOTIDE SEQUENCE [LARGE SCALE GENOMIC DNA]</scope>
    <source>
        <strain evidence="2">cv. Huhao1</strain>
        <tissue evidence="1">Leaf</tissue>
    </source>
</reference>
<dbReference type="EMBL" id="PKPP01000004">
    <property type="protein sequence ID" value="PWA99829.1"/>
    <property type="molecule type" value="Genomic_DNA"/>
</dbReference>
<comment type="caution">
    <text evidence="1">The sequence shown here is derived from an EMBL/GenBank/DDBJ whole genome shotgun (WGS) entry which is preliminary data.</text>
</comment>
<accession>A0A2U1QPA4</accession>
<proteinExistence type="predicted"/>
<dbReference type="AlphaFoldDB" id="A0A2U1QPA4"/>
<protein>
    <submittedName>
        <fullName evidence="1">Aminophospholipid ATPase 2</fullName>
    </submittedName>
</protein>
<dbReference type="Proteomes" id="UP000245207">
    <property type="component" value="Unassembled WGS sequence"/>
</dbReference>
<keyword evidence="2" id="KW-1185">Reference proteome</keyword>
<name>A0A2U1QPA4_ARTAN</name>
<gene>
    <name evidence="1" type="ORF">CTI12_AA002410</name>
</gene>
<sequence>MPSYLESNMESRNIDLVEAWIFKDVLSRLTHLDSGPSRCVDHAAELPYDIATCSHMGNLVVFYIINWIVSAMPRSGMYTIMYRLFSHGSELRLYIRIWYLLCNPQIKPRLRSMYSRMSLSFDLGY</sequence>
<evidence type="ECO:0000313" key="1">
    <source>
        <dbReference type="EMBL" id="PWA99829.1"/>
    </source>
</evidence>